<keyword evidence="8" id="KW-0921">Nickel transport</keyword>
<evidence type="ECO:0000256" key="1">
    <source>
        <dbReference type="ARBA" id="ARBA00004651"/>
    </source>
</evidence>
<evidence type="ECO:0000256" key="2">
    <source>
        <dbReference type="ARBA" id="ARBA00022448"/>
    </source>
</evidence>
<dbReference type="NCBIfam" id="NF045470">
    <property type="entry name" value="Opp2B"/>
    <property type="match status" value="1"/>
</dbReference>
<comment type="similarity">
    <text evidence="10">Belongs to the binding-protein-dependent transport system permease family. OppBC subfamily.</text>
</comment>
<feature type="transmembrane region" description="Helical" evidence="13">
    <location>
        <begin position="235"/>
        <end position="261"/>
    </location>
</feature>
<dbReference type="PROSITE" id="PS50928">
    <property type="entry name" value="ABC_TM1"/>
    <property type="match status" value="1"/>
</dbReference>
<dbReference type="CDD" id="cd06261">
    <property type="entry name" value="TM_PBP2"/>
    <property type="match status" value="1"/>
</dbReference>
<reference evidence="16" key="1">
    <citation type="journal article" date="2019" name="Int. J. Syst. Evol. Microbiol.">
        <title>The Global Catalogue of Microorganisms (GCM) 10K type strain sequencing project: providing services to taxonomists for standard genome sequencing and annotation.</title>
        <authorList>
            <consortium name="The Broad Institute Genomics Platform"/>
            <consortium name="The Broad Institute Genome Sequencing Center for Infectious Disease"/>
            <person name="Wu L."/>
            <person name="Ma J."/>
        </authorList>
    </citation>
    <scope>NUCLEOTIDE SEQUENCE [LARGE SCALE GENOMIC DNA]</scope>
    <source>
        <strain evidence="16">CCUG 50213</strain>
    </source>
</reference>
<evidence type="ECO:0000256" key="13">
    <source>
        <dbReference type="RuleBase" id="RU363032"/>
    </source>
</evidence>
<feature type="transmembrane region" description="Helical" evidence="13">
    <location>
        <begin position="281"/>
        <end position="307"/>
    </location>
</feature>
<dbReference type="Proteomes" id="UP001597181">
    <property type="component" value="Unassembled WGS sequence"/>
</dbReference>
<dbReference type="PANTHER" id="PTHR43163:SF6">
    <property type="entry name" value="DIPEPTIDE TRANSPORT SYSTEM PERMEASE PROTEIN DPPB-RELATED"/>
    <property type="match status" value="1"/>
</dbReference>
<keyword evidence="3" id="KW-1003">Cell membrane</keyword>
<evidence type="ECO:0000256" key="8">
    <source>
        <dbReference type="ARBA" id="ARBA00023112"/>
    </source>
</evidence>
<keyword evidence="7" id="KW-0406">Ion transport</keyword>
<feature type="transmembrane region" description="Helical" evidence="13">
    <location>
        <begin position="102"/>
        <end position="123"/>
    </location>
</feature>
<dbReference type="SUPFAM" id="SSF161098">
    <property type="entry name" value="MetI-like"/>
    <property type="match status" value="1"/>
</dbReference>
<comment type="caution">
    <text evidence="15">The sequence shown here is derived from an EMBL/GenBank/DDBJ whole genome shotgun (WGS) entry which is preliminary data.</text>
</comment>
<evidence type="ECO:0000256" key="11">
    <source>
        <dbReference type="ARBA" id="ARBA00038669"/>
    </source>
</evidence>
<evidence type="ECO:0000256" key="6">
    <source>
        <dbReference type="ARBA" id="ARBA00022989"/>
    </source>
</evidence>
<dbReference type="Pfam" id="PF19300">
    <property type="entry name" value="BPD_transp_1_N"/>
    <property type="match status" value="1"/>
</dbReference>
<name>A0ABW3TPX8_9MICO</name>
<feature type="domain" description="ABC transmembrane type-1" evidence="14">
    <location>
        <begin position="96"/>
        <end position="304"/>
    </location>
</feature>
<dbReference type="InterPro" id="IPR035906">
    <property type="entry name" value="MetI-like_sf"/>
</dbReference>
<evidence type="ECO:0000256" key="4">
    <source>
        <dbReference type="ARBA" id="ARBA00022596"/>
    </source>
</evidence>
<feature type="transmembrane region" description="Helical" evidence="13">
    <location>
        <begin position="135"/>
        <end position="158"/>
    </location>
</feature>
<dbReference type="RefSeq" id="WP_343960973.1">
    <property type="nucleotide sequence ID" value="NZ_BAAAKZ010000010.1"/>
</dbReference>
<dbReference type="PANTHER" id="PTHR43163">
    <property type="entry name" value="DIPEPTIDE TRANSPORT SYSTEM PERMEASE PROTEIN DPPB-RELATED"/>
    <property type="match status" value="1"/>
</dbReference>
<evidence type="ECO:0000256" key="7">
    <source>
        <dbReference type="ARBA" id="ARBA00023065"/>
    </source>
</evidence>
<organism evidence="15 16">
    <name type="scientific">Leucobacter albus</name>
    <dbReference type="NCBI Taxonomy" id="272210"/>
    <lineage>
        <taxon>Bacteria</taxon>
        <taxon>Bacillati</taxon>
        <taxon>Actinomycetota</taxon>
        <taxon>Actinomycetes</taxon>
        <taxon>Micrococcales</taxon>
        <taxon>Microbacteriaceae</taxon>
        <taxon>Leucobacter</taxon>
    </lineage>
</organism>
<protein>
    <recommendedName>
        <fullName evidence="12">Nickel import system permease protein NikB</fullName>
    </recommendedName>
</protein>
<evidence type="ECO:0000256" key="3">
    <source>
        <dbReference type="ARBA" id="ARBA00022475"/>
    </source>
</evidence>
<sequence>MLRAIGERLLSVIPVLLGISIISFFLVRLIPGDVVSSILGQDFGDPELEAQMRAYFGLDQPVWQQFTVWFSALLQGDLGTSMRTGRPVTTEIFELFPATLELALAALIVSIAISIPLGVLSATRRNGPLDSVGRIGSLAGLSLPNFWLGILLVLVFSVQLGWLPSGGSSPFAPTWGHFQYLVLPAVTLGASLAAITFRMTRSSLLEVLGEDYVRTARSKGLREGTVLTRHALRNALIPVVTVIGIQAGALLGGTVVIEQVFSWNGIGSLVIRAISQRDYPLVQGAILFLAVFYVVVNLVVDILYIYLNPRLRHK</sequence>
<dbReference type="InterPro" id="IPR000515">
    <property type="entry name" value="MetI-like"/>
</dbReference>
<keyword evidence="9 13" id="KW-0472">Membrane</keyword>
<feature type="transmembrane region" description="Helical" evidence="13">
    <location>
        <begin position="12"/>
        <end position="30"/>
    </location>
</feature>
<proteinExistence type="inferred from homology"/>
<keyword evidence="5 13" id="KW-0812">Transmembrane</keyword>
<evidence type="ECO:0000259" key="14">
    <source>
        <dbReference type="PROSITE" id="PS50928"/>
    </source>
</evidence>
<accession>A0ABW3TPX8</accession>
<evidence type="ECO:0000256" key="10">
    <source>
        <dbReference type="ARBA" id="ARBA00024202"/>
    </source>
</evidence>
<feature type="transmembrane region" description="Helical" evidence="13">
    <location>
        <begin position="178"/>
        <end position="197"/>
    </location>
</feature>
<comment type="subcellular location">
    <subcellularLocation>
        <location evidence="1 13">Cell membrane</location>
        <topology evidence="1 13">Multi-pass membrane protein</topology>
    </subcellularLocation>
</comment>
<dbReference type="InterPro" id="IPR050045">
    <property type="entry name" value="Opp2B"/>
</dbReference>
<dbReference type="EMBL" id="JBHTLY010000004">
    <property type="protein sequence ID" value="MFD1202334.1"/>
    <property type="molecule type" value="Genomic_DNA"/>
</dbReference>
<evidence type="ECO:0000313" key="15">
    <source>
        <dbReference type="EMBL" id="MFD1202334.1"/>
    </source>
</evidence>
<gene>
    <name evidence="15" type="primary">nikB</name>
    <name evidence="15" type="ORF">ACFQ3U_10565</name>
</gene>
<evidence type="ECO:0000256" key="12">
    <source>
        <dbReference type="ARBA" id="ARBA00044774"/>
    </source>
</evidence>
<dbReference type="Pfam" id="PF00528">
    <property type="entry name" value="BPD_transp_1"/>
    <property type="match status" value="1"/>
</dbReference>
<keyword evidence="4" id="KW-0533">Nickel</keyword>
<evidence type="ECO:0000256" key="5">
    <source>
        <dbReference type="ARBA" id="ARBA00022692"/>
    </source>
</evidence>
<dbReference type="InterPro" id="IPR045621">
    <property type="entry name" value="BPD_transp_1_N"/>
</dbReference>
<keyword evidence="2 13" id="KW-0813">Transport</keyword>
<evidence type="ECO:0000313" key="16">
    <source>
        <dbReference type="Proteomes" id="UP001597181"/>
    </source>
</evidence>
<keyword evidence="6 13" id="KW-1133">Transmembrane helix</keyword>
<comment type="subunit">
    <text evidence="11">The complex is composed of two ATP-binding proteins (NikD and NikE), two transmembrane proteins (NikB and NikC) and a solute-binding protein (NikA).</text>
</comment>
<keyword evidence="16" id="KW-1185">Reference proteome</keyword>
<dbReference type="Gene3D" id="1.10.3720.10">
    <property type="entry name" value="MetI-like"/>
    <property type="match status" value="1"/>
</dbReference>
<evidence type="ECO:0000256" key="9">
    <source>
        <dbReference type="ARBA" id="ARBA00023136"/>
    </source>
</evidence>